<evidence type="ECO:0000313" key="13">
    <source>
        <dbReference type="EMBL" id="GMH60545.1"/>
    </source>
</evidence>
<evidence type="ECO:0000256" key="3">
    <source>
        <dbReference type="ARBA" id="ARBA00008698"/>
    </source>
</evidence>
<feature type="transmembrane region" description="Helical" evidence="11">
    <location>
        <begin position="512"/>
        <end position="531"/>
    </location>
</feature>
<evidence type="ECO:0000256" key="2">
    <source>
        <dbReference type="ARBA" id="ARBA00004687"/>
    </source>
</evidence>
<evidence type="ECO:0000313" key="14">
    <source>
        <dbReference type="Proteomes" id="UP001165122"/>
    </source>
</evidence>
<comment type="similarity">
    <text evidence="3 11">Belongs to the PIGV family.</text>
</comment>
<dbReference type="GO" id="GO:0000009">
    <property type="term" value="F:alpha-1,6-mannosyltransferase activity"/>
    <property type="evidence" value="ECO:0007669"/>
    <property type="project" value="InterPro"/>
</dbReference>
<dbReference type="InterPro" id="IPR007315">
    <property type="entry name" value="PIG-V/Gpi18"/>
</dbReference>
<comment type="subcellular location">
    <subcellularLocation>
        <location evidence="1 11">Endoplasmic reticulum membrane</location>
        <topology evidence="1 11">Multi-pass membrane protein</topology>
    </subcellularLocation>
</comment>
<dbReference type="GO" id="GO:0004376">
    <property type="term" value="F:GPI mannosyltransferase activity"/>
    <property type="evidence" value="ECO:0007669"/>
    <property type="project" value="InterPro"/>
</dbReference>
<dbReference type="Proteomes" id="UP001165122">
    <property type="component" value="Unassembled WGS sequence"/>
</dbReference>
<dbReference type="EC" id="2.4.1.-" evidence="11"/>
<evidence type="ECO:0000256" key="5">
    <source>
        <dbReference type="ARBA" id="ARBA00022676"/>
    </source>
</evidence>
<dbReference type="Pfam" id="PF04188">
    <property type="entry name" value="Mannosyl_trans2"/>
    <property type="match status" value="1"/>
</dbReference>
<keyword evidence="10 11" id="KW-0472">Membrane</keyword>
<sequence length="532" mass="59672">MSDLHLSSIIPKIKARKWFILQLAISRLVVLALLLASDLLVPLPSSVENPPALYSMPSSRRSLSWLSSPFQRALGTFEVWDSVHYLRLSSLERGVHPRLEDIAFHRFYPGLIKFSSDLIECVTSLKVPPTMISLTISNASFVVSGLLLSLYAEMTLTTSATFLRTLEYIYILTPSNVFNSTTNVESVISTFIYLYYFLKLFKYDGLYGAGFVAFLAGSCKSTGGVAIAVTAIYNVLVHLFGPTARQSSSLLFHNGVEAVMAITPIFLHDKNMRDTFCDPNNIAHKVSQGYPQICSDGGWMYKNVQQHVWETGWPFSYWKFKNIPHFFLAGCTCYFVFEGLYVWCGVFCRRVRSKLEIPQHESISKHLVNVAFDSAGRTRPYLQTLRSYSKVLSLSCSLLLPASAPKSPAQPPLSPNSKTQGSRHEDTMTPPEFWALMDVQPFASPSLSMHMVSMVFLAMLVMIMAHVNIVTRIVASHCMSFYWVLAGRITAGAADLQVIFDDPTNHTRALCSYLLIFNVVGIIMYSNYLPWV</sequence>
<keyword evidence="14" id="KW-1185">Reference proteome</keyword>
<comment type="caution">
    <text evidence="13">The sequence shown here is derived from an EMBL/GenBank/DDBJ whole genome shotgun (WGS) entry which is preliminary data.</text>
</comment>
<evidence type="ECO:0000256" key="10">
    <source>
        <dbReference type="ARBA" id="ARBA00023136"/>
    </source>
</evidence>
<evidence type="ECO:0000256" key="4">
    <source>
        <dbReference type="ARBA" id="ARBA00022502"/>
    </source>
</evidence>
<dbReference type="PANTHER" id="PTHR12468">
    <property type="entry name" value="GPI MANNOSYLTRANSFERASE 2"/>
    <property type="match status" value="1"/>
</dbReference>
<feature type="transmembrane region" description="Helical" evidence="11">
    <location>
        <begin position="248"/>
        <end position="267"/>
    </location>
</feature>
<gene>
    <name evidence="13" type="ORF">TrLO_g7873</name>
</gene>
<dbReference type="OrthoDB" id="10252502at2759"/>
<evidence type="ECO:0000256" key="7">
    <source>
        <dbReference type="ARBA" id="ARBA00022692"/>
    </source>
</evidence>
<keyword evidence="8 11" id="KW-0256">Endoplasmic reticulum</keyword>
<comment type="function">
    <text evidence="11">Mannosyltransferase involved in glycosylphosphatidylinositol-anchor biosynthesis.</text>
</comment>
<keyword evidence="6 11" id="KW-0808">Transferase</keyword>
<dbReference type="GO" id="GO:0031501">
    <property type="term" value="C:mannosyltransferase complex"/>
    <property type="evidence" value="ECO:0007669"/>
    <property type="project" value="TreeGrafter"/>
</dbReference>
<reference evidence="14" key="1">
    <citation type="journal article" date="2023" name="Commun. Biol.">
        <title>Genome analysis of Parmales, the sister group of diatoms, reveals the evolutionary specialization of diatoms from phago-mixotrophs to photoautotrophs.</title>
        <authorList>
            <person name="Ban H."/>
            <person name="Sato S."/>
            <person name="Yoshikawa S."/>
            <person name="Yamada K."/>
            <person name="Nakamura Y."/>
            <person name="Ichinomiya M."/>
            <person name="Sato N."/>
            <person name="Blanc-Mathieu R."/>
            <person name="Endo H."/>
            <person name="Kuwata A."/>
            <person name="Ogata H."/>
        </authorList>
    </citation>
    <scope>NUCLEOTIDE SEQUENCE [LARGE SCALE GENOMIC DNA]</scope>
    <source>
        <strain evidence="14">NIES 3700</strain>
    </source>
</reference>
<feature type="transmembrane region" description="Helical" evidence="11">
    <location>
        <begin position="20"/>
        <end position="41"/>
    </location>
</feature>
<evidence type="ECO:0000256" key="11">
    <source>
        <dbReference type="RuleBase" id="RU363112"/>
    </source>
</evidence>
<feature type="region of interest" description="Disordered" evidence="12">
    <location>
        <begin position="403"/>
        <end position="427"/>
    </location>
</feature>
<evidence type="ECO:0000256" key="1">
    <source>
        <dbReference type="ARBA" id="ARBA00004477"/>
    </source>
</evidence>
<evidence type="ECO:0000256" key="9">
    <source>
        <dbReference type="ARBA" id="ARBA00022989"/>
    </source>
</evidence>
<keyword evidence="4 11" id="KW-0337">GPI-anchor biosynthesis</keyword>
<dbReference type="GO" id="GO:0006506">
    <property type="term" value="P:GPI anchor biosynthetic process"/>
    <property type="evidence" value="ECO:0007669"/>
    <property type="project" value="UniProtKB-KW"/>
</dbReference>
<dbReference type="GO" id="GO:0005789">
    <property type="term" value="C:endoplasmic reticulum membrane"/>
    <property type="evidence" value="ECO:0007669"/>
    <property type="project" value="UniProtKB-SubCell"/>
</dbReference>
<feature type="transmembrane region" description="Helical" evidence="11">
    <location>
        <begin position="177"/>
        <end position="198"/>
    </location>
</feature>
<feature type="transmembrane region" description="Helical" evidence="11">
    <location>
        <begin position="323"/>
        <end position="344"/>
    </location>
</feature>
<name>A0A9W7E079_9STRA</name>
<organism evidence="13 14">
    <name type="scientific">Triparma laevis f. longispina</name>
    <dbReference type="NCBI Taxonomy" id="1714387"/>
    <lineage>
        <taxon>Eukaryota</taxon>
        <taxon>Sar</taxon>
        <taxon>Stramenopiles</taxon>
        <taxon>Ochrophyta</taxon>
        <taxon>Bolidophyceae</taxon>
        <taxon>Parmales</taxon>
        <taxon>Triparmaceae</taxon>
        <taxon>Triparma</taxon>
    </lineage>
</organism>
<keyword evidence="9 11" id="KW-1133">Transmembrane helix</keyword>
<keyword evidence="7 11" id="KW-0812">Transmembrane</keyword>
<evidence type="ECO:0000256" key="6">
    <source>
        <dbReference type="ARBA" id="ARBA00022679"/>
    </source>
</evidence>
<accession>A0A9W7E079</accession>
<protein>
    <recommendedName>
        <fullName evidence="11">GPI mannosyltransferase 2</fullName>
        <ecNumber evidence="11">2.4.1.-</ecNumber>
    </recommendedName>
</protein>
<keyword evidence="5 11" id="KW-0328">Glycosyltransferase</keyword>
<feature type="transmembrane region" description="Helical" evidence="11">
    <location>
        <begin position="210"/>
        <end position="236"/>
    </location>
</feature>
<evidence type="ECO:0000256" key="12">
    <source>
        <dbReference type="SAM" id="MobiDB-lite"/>
    </source>
</evidence>
<feature type="transmembrane region" description="Helical" evidence="11">
    <location>
        <begin position="454"/>
        <end position="475"/>
    </location>
</feature>
<comment type="pathway">
    <text evidence="2 11">Glycolipid biosynthesis; glycosylphosphatidylinositol-anchor biosynthesis.</text>
</comment>
<dbReference type="AlphaFoldDB" id="A0A9W7E079"/>
<evidence type="ECO:0000256" key="8">
    <source>
        <dbReference type="ARBA" id="ARBA00022824"/>
    </source>
</evidence>
<feature type="transmembrane region" description="Helical" evidence="11">
    <location>
        <begin position="132"/>
        <end position="156"/>
    </location>
</feature>
<proteinExistence type="inferred from homology"/>
<dbReference type="EMBL" id="BRXW01000500">
    <property type="protein sequence ID" value="GMH60545.1"/>
    <property type="molecule type" value="Genomic_DNA"/>
</dbReference>
<dbReference type="PANTHER" id="PTHR12468:SF2">
    <property type="entry name" value="GPI MANNOSYLTRANSFERASE 2"/>
    <property type="match status" value="1"/>
</dbReference>